<proteinExistence type="predicted"/>
<dbReference type="InterPro" id="IPR013406">
    <property type="entry name" value="CHP02574_addiction_mod"/>
</dbReference>
<reference evidence="1 2" key="1">
    <citation type="submission" date="2021-03" db="EMBL/GenBank/DDBJ databases">
        <title>Genomic Encyclopedia of Type Strains, Phase III (KMG-III): the genomes of soil and plant-associated and newly described type strains.</title>
        <authorList>
            <person name="Whitman W."/>
        </authorList>
    </citation>
    <scope>NUCLEOTIDE SEQUENCE [LARGE SCALE GENOMIC DNA]</scope>
    <source>
        <strain evidence="1 2">IMMIB AFH-6</strain>
    </source>
</reference>
<sequence>MSIIDFSHLSLQERLDLISELCDSLDQQQVPLTPAQDAELDRRIATADEDLADSVPWESIRTEIARRFG</sequence>
<dbReference type="NCBIfam" id="TIGR02574">
    <property type="entry name" value="stabl_TIGR02574"/>
    <property type="match status" value="1"/>
</dbReference>
<dbReference type="EMBL" id="JAGINP010000016">
    <property type="protein sequence ID" value="MBP2294505.1"/>
    <property type="molecule type" value="Genomic_DNA"/>
</dbReference>
<protein>
    <submittedName>
        <fullName evidence="1">Addiction module component (TIGR02574 family)</fullName>
    </submittedName>
</protein>
<keyword evidence="2" id="KW-1185">Reference proteome</keyword>
<organism evidence="1 2">
    <name type="scientific">Azospirillum rugosum</name>
    <dbReference type="NCBI Taxonomy" id="416170"/>
    <lineage>
        <taxon>Bacteria</taxon>
        <taxon>Pseudomonadati</taxon>
        <taxon>Pseudomonadota</taxon>
        <taxon>Alphaproteobacteria</taxon>
        <taxon>Rhodospirillales</taxon>
        <taxon>Azospirillaceae</taxon>
        <taxon>Azospirillum</taxon>
    </lineage>
</organism>
<comment type="caution">
    <text evidence="1">The sequence shown here is derived from an EMBL/GenBank/DDBJ whole genome shotgun (WGS) entry which is preliminary data.</text>
</comment>
<dbReference type="Proteomes" id="UP000781958">
    <property type="component" value="Unassembled WGS sequence"/>
</dbReference>
<evidence type="ECO:0000313" key="1">
    <source>
        <dbReference type="EMBL" id="MBP2294505.1"/>
    </source>
</evidence>
<dbReference type="Pfam" id="PF09720">
    <property type="entry name" value="Unstab_antitox"/>
    <property type="match status" value="1"/>
</dbReference>
<dbReference type="RefSeq" id="WP_209768702.1">
    <property type="nucleotide sequence ID" value="NZ_JAGINP010000016.1"/>
</dbReference>
<accession>A0ABS4ST12</accession>
<gene>
    <name evidence="1" type="ORF">J2851_004295</name>
</gene>
<evidence type="ECO:0000313" key="2">
    <source>
        <dbReference type="Proteomes" id="UP000781958"/>
    </source>
</evidence>
<name>A0ABS4ST12_9PROT</name>